<evidence type="ECO:0000313" key="7">
    <source>
        <dbReference type="Proteomes" id="UP001150925"/>
    </source>
</evidence>
<sequence>MDRKEHLSSVSLNDRDQVGRLLKEIKSLKRKIESLEEENQVLKRSLYELSIRYSQSVRSPQSRYQESCTPFQLKVNHPHAATPNGNSDLTDTHRGASSDDNRTFVTHPNEMNPANGESITNLSTGATNSHSTSPKESHSWIIPTPEEQHISNYGIATPPISETARTTGHSHASQSHSMLNTIPGDSTSALPNCTSRENSTASSDISLASDTRSRSSRFDRMGSGAHKDRASQRGRWNRLALINRAELQGHTGAVYTAKFSPNGTQIASGSFDKTVRIWDYSKGTACVTLFSHALNVSSLDWSSDGASILSGSFDKTCQITDLATQNTRYSVQCHGFVQCVAFHPQDNRLFFAGTSRNRLVFLDTRVAAPVASYKHPAMVNCLYVDAEGRAVYTGDSAGTLRQWDIRQAYASCTWRTKSTDVALSALSGYNPTHVHRHPYLTVNAYDDNLRVYEHPDRFPPSATDYPRLIYQDKGYRNRNWPIGNATTMRNLPRVVSEDPPEYRADSAGNGLSLSHDPTLLVATGSAEPFAYVYMIDPVTRLTNTQRLEGHSDLVNNVDFHPTELALCTCSSDFTLRLWAPNRDRTS</sequence>
<dbReference type="EMBL" id="JANBPY010000083">
    <property type="protein sequence ID" value="KAJ1969204.1"/>
    <property type="molecule type" value="Genomic_DNA"/>
</dbReference>
<keyword evidence="7" id="KW-1185">Reference proteome</keyword>
<evidence type="ECO:0000256" key="1">
    <source>
        <dbReference type="ARBA" id="ARBA00022574"/>
    </source>
</evidence>
<feature type="compositionally biased region" description="Polar residues" evidence="5">
    <location>
        <begin position="115"/>
        <end position="132"/>
    </location>
</feature>
<accession>A0A9W8AZD6</accession>
<keyword evidence="2" id="KW-0677">Repeat</keyword>
<gene>
    <name evidence="6" type="ORF">IWQ62_000769</name>
</gene>
<proteinExistence type="predicted"/>
<feature type="coiled-coil region" evidence="4">
    <location>
        <begin position="18"/>
        <end position="52"/>
    </location>
</feature>
<dbReference type="OrthoDB" id="6262491at2759"/>
<dbReference type="SUPFAM" id="SSF50978">
    <property type="entry name" value="WD40 repeat-like"/>
    <property type="match status" value="1"/>
</dbReference>
<dbReference type="InterPro" id="IPR001680">
    <property type="entry name" value="WD40_rpt"/>
</dbReference>
<evidence type="ECO:0000313" key="6">
    <source>
        <dbReference type="EMBL" id="KAJ1969204.1"/>
    </source>
</evidence>
<dbReference type="PROSITE" id="PS50294">
    <property type="entry name" value="WD_REPEATS_REGION"/>
    <property type="match status" value="2"/>
</dbReference>
<comment type="caution">
    <text evidence="6">The sequence shown here is derived from an EMBL/GenBank/DDBJ whole genome shotgun (WGS) entry which is preliminary data.</text>
</comment>
<dbReference type="InterPro" id="IPR015943">
    <property type="entry name" value="WD40/YVTN_repeat-like_dom_sf"/>
</dbReference>
<dbReference type="PANTHER" id="PTHR19848:SF8">
    <property type="entry name" value="F-BOX AND WD REPEAT DOMAIN CONTAINING 7"/>
    <property type="match status" value="1"/>
</dbReference>
<evidence type="ECO:0000256" key="2">
    <source>
        <dbReference type="ARBA" id="ARBA00022737"/>
    </source>
</evidence>
<dbReference type="InterPro" id="IPR036322">
    <property type="entry name" value="WD40_repeat_dom_sf"/>
</dbReference>
<feature type="region of interest" description="Disordered" evidence="5">
    <location>
        <begin position="75"/>
        <end position="139"/>
    </location>
</feature>
<evidence type="ECO:0000256" key="5">
    <source>
        <dbReference type="SAM" id="MobiDB-lite"/>
    </source>
</evidence>
<dbReference type="Gene3D" id="2.130.10.10">
    <property type="entry name" value="YVTN repeat-like/Quinoprotein amine dehydrogenase"/>
    <property type="match status" value="2"/>
</dbReference>
<feature type="compositionally biased region" description="Polar residues" evidence="5">
    <location>
        <begin position="163"/>
        <end position="208"/>
    </location>
</feature>
<dbReference type="Proteomes" id="UP001150925">
    <property type="component" value="Unassembled WGS sequence"/>
</dbReference>
<dbReference type="SMART" id="SM00320">
    <property type="entry name" value="WD40"/>
    <property type="match status" value="5"/>
</dbReference>
<feature type="repeat" description="WD" evidence="3">
    <location>
        <begin position="289"/>
        <end position="330"/>
    </location>
</feature>
<keyword evidence="1 3" id="KW-0853">WD repeat</keyword>
<feature type="compositionally biased region" description="Basic and acidic residues" evidence="5">
    <location>
        <begin position="211"/>
        <end position="231"/>
    </location>
</feature>
<feature type="compositionally biased region" description="Basic and acidic residues" evidence="5">
    <location>
        <begin position="90"/>
        <end position="102"/>
    </location>
</feature>
<protein>
    <submittedName>
        <fullName evidence="6">Uncharacterized protein</fullName>
    </submittedName>
</protein>
<feature type="repeat" description="WD" evidence="3">
    <location>
        <begin position="547"/>
        <end position="586"/>
    </location>
</feature>
<evidence type="ECO:0000256" key="4">
    <source>
        <dbReference type="SAM" id="Coils"/>
    </source>
</evidence>
<dbReference type="PANTHER" id="PTHR19848">
    <property type="entry name" value="WD40 REPEAT PROTEIN"/>
    <property type="match status" value="1"/>
</dbReference>
<name>A0A9W8AZD6_9FUNG</name>
<dbReference type="AlphaFoldDB" id="A0A9W8AZD6"/>
<evidence type="ECO:0000256" key="3">
    <source>
        <dbReference type="PROSITE-ProRule" id="PRU00221"/>
    </source>
</evidence>
<reference evidence="6" key="1">
    <citation type="submission" date="2022-07" db="EMBL/GenBank/DDBJ databases">
        <title>Phylogenomic reconstructions and comparative analyses of Kickxellomycotina fungi.</title>
        <authorList>
            <person name="Reynolds N.K."/>
            <person name="Stajich J.E."/>
            <person name="Barry K."/>
            <person name="Grigoriev I.V."/>
            <person name="Crous P."/>
            <person name="Smith M.E."/>
        </authorList>
    </citation>
    <scope>NUCLEOTIDE SEQUENCE</scope>
    <source>
        <strain evidence="6">RSA 1196</strain>
    </source>
</reference>
<organism evidence="6 7">
    <name type="scientific">Dispira parvispora</name>
    <dbReference type="NCBI Taxonomy" id="1520584"/>
    <lineage>
        <taxon>Eukaryota</taxon>
        <taxon>Fungi</taxon>
        <taxon>Fungi incertae sedis</taxon>
        <taxon>Zoopagomycota</taxon>
        <taxon>Kickxellomycotina</taxon>
        <taxon>Dimargaritomycetes</taxon>
        <taxon>Dimargaritales</taxon>
        <taxon>Dimargaritaceae</taxon>
        <taxon>Dispira</taxon>
    </lineage>
</organism>
<feature type="repeat" description="WD" evidence="3">
    <location>
        <begin position="247"/>
        <end position="288"/>
    </location>
</feature>
<dbReference type="Pfam" id="PF00400">
    <property type="entry name" value="WD40"/>
    <property type="match status" value="3"/>
</dbReference>
<dbReference type="PROSITE" id="PS50082">
    <property type="entry name" value="WD_REPEATS_2"/>
    <property type="match status" value="3"/>
</dbReference>
<keyword evidence="4" id="KW-0175">Coiled coil</keyword>
<feature type="region of interest" description="Disordered" evidence="5">
    <location>
        <begin position="163"/>
        <end position="232"/>
    </location>
</feature>